<evidence type="ECO:0000256" key="5">
    <source>
        <dbReference type="SAM" id="Phobius"/>
    </source>
</evidence>
<dbReference type="PROSITE" id="PS00107">
    <property type="entry name" value="PROTEIN_KINASE_ATP"/>
    <property type="match status" value="1"/>
</dbReference>
<feature type="transmembrane region" description="Helical" evidence="5">
    <location>
        <begin position="278"/>
        <end position="300"/>
    </location>
</feature>
<dbReference type="InterPro" id="IPR000719">
    <property type="entry name" value="Prot_kinase_dom"/>
</dbReference>
<keyword evidence="6" id="KW-0732">Signal</keyword>
<dbReference type="GO" id="GO:0004672">
    <property type="term" value="F:protein kinase activity"/>
    <property type="evidence" value="ECO:0007669"/>
    <property type="project" value="InterPro"/>
</dbReference>
<keyword evidence="2" id="KW-0433">Leucine-rich repeat</keyword>
<comment type="caution">
    <text evidence="8">The sequence shown here is derived from an EMBL/GenBank/DDBJ whole genome shotgun (WGS) entry which is preliminary data.</text>
</comment>
<keyword evidence="3" id="KW-0677">Repeat</keyword>
<evidence type="ECO:0000313" key="9">
    <source>
        <dbReference type="Proteomes" id="UP001454036"/>
    </source>
</evidence>
<keyword evidence="4" id="KW-0547">Nucleotide-binding</keyword>
<dbReference type="Proteomes" id="UP001454036">
    <property type="component" value="Unassembled WGS sequence"/>
</dbReference>
<evidence type="ECO:0000313" key="8">
    <source>
        <dbReference type="EMBL" id="GAA0164298.1"/>
    </source>
</evidence>
<dbReference type="Gene3D" id="1.10.510.10">
    <property type="entry name" value="Transferase(Phosphotransferase) domain 1"/>
    <property type="match status" value="1"/>
</dbReference>
<keyword evidence="5" id="KW-0812">Transmembrane</keyword>
<evidence type="ECO:0000256" key="1">
    <source>
        <dbReference type="ARBA" id="ARBA00004370"/>
    </source>
</evidence>
<name>A0AAV3QNZ6_LITER</name>
<dbReference type="PROSITE" id="PS50011">
    <property type="entry name" value="PROTEIN_KINASE_DOM"/>
    <property type="match status" value="1"/>
</dbReference>
<organism evidence="8 9">
    <name type="scientific">Lithospermum erythrorhizon</name>
    <name type="common">Purple gromwell</name>
    <name type="synonym">Lithospermum officinale var. erythrorhizon</name>
    <dbReference type="NCBI Taxonomy" id="34254"/>
    <lineage>
        <taxon>Eukaryota</taxon>
        <taxon>Viridiplantae</taxon>
        <taxon>Streptophyta</taxon>
        <taxon>Embryophyta</taxon>
        <taxon>Tracheophyta</taxon>
        <taxon>Spermatophyta</taxon>
        <taxon>Magnoliopsida</taxon>
        <taxon>eudicotyledons</taxon>
        <taxon>Gunneridae</taxon>
        <taxon>Pentapetalae</taxon>
        <taxon>asterids</taxon>
        <taxon>lamiids</taxon>
        <taxon>Boraginales</taxon>
        <taxon>Boraginaceae</taxon>
        <taxon>Boraginoideae</taxon>
        <taxon>Lithospermeae</taxon>
        <taxon>Lithospermum</taxon>
    </lineage>
</organism>
<proteinExistence type="predicted"/>
<dbReference type="GO" id="GO:0005524">
    <property type="term" value="F:ATP binding"/>
    <property type="evidence" value="ECO:0007669"/>
    <property type="project" value="UniProtKB-UniRule"/>
</dbReference>
<feature type="binding site" evidence="4">
    <location>
        <position position="403"/>
    </location>
    <ligand>
        <name>ATP</name>
        <dbReference type="ChEBI" id="CHEBI:30616"/>
    </ligand>
</feature>
<keyword evidence="5" id="KW-1133">Transmembrane helix</keyword>
<dbReference type="Gene3D" id="3.80.10.10">
    <property type="entry name" value="Ribonuclease Inhibitor"/>
    <property type="match status" value="2"/>
</dbReference>
<dbReference type="InterPro" id="IPR032675">
    <property type="entry name" value="LRR_dom_sf"/>
</dbReference>
<keyword evidence="4" id="KW-0067">ATP-binding</keyword>
<dbReference type="PANTHER" id="PTHR48007">
    <property type="entry name" value="LEUCINE-RICH REPEAT RECEPTOR-LIKE PROTEIN KINASE PXC1"/>
    <property type="match status" value="1"/>
</dbReference>
<dbReference type="AlphaFoldDB" id="A0AAV3QNZ6"/>
<dbReference type="Pfam" id="PF08263">
    <property type="entry name" value="LRRNT_2"/>
    <property type="match status" value="1"/>
</dbReference>
<dbReference type="PANTHER" id="PTHR48007:SF79">
    <property type="entry name" value="(WILD MALAYSIAN BANANA) HYPOTHETICAL PROTEIN"/>
    <property type="match status" value="1"/>
</dbReference>
<dbReference type="Gene3D" id="3.30.200.20">
    <property type="entry name" value="Phosphorylase Kinase, domain 1"/>
    <property type="match status" value="1"/>
</dbReference>
<evidence type="ECO:0000256" key="4">
    <source>
        <dbReference type="PROSITE-ProRule" id="PRU10141"/>
    </source>
</evidence>
<evidence type="ECO:0000256" key="6">
    <source>
        <dbReference type="SAM" id="SignalP"/>
    </source>
</evidence>
<evidence type="ECO:0000259" key="7">
    <source>
        <dbReference type="PROSITE" id="PS50011"/>
    </source>
</evidence>
<dbReference type="InterPro" id="IPR017441">
    <property type="entry name" value="Protein_kinase_ATP_BS"/>
</dbReference>
<dbReference type="Pfam" id="PF12799">
    <property type="entry name" value="LRR_4"/>
    <property type="match status" value="1"/>
</dbReference>
<feature type="signal peptide" evidence="6">
    <location>
        <begin position="1"/>
        <end position="28"/>
    </location>
</feature>
<dbReference type="SUPFAM" id="SSF56112">
    <property type="entry name" value="Protein kinase-like (PK-like)"/>
    <property type="match status" value="1"/>
</dbReference>
<feature type="chain" id="PRO_5043864747" description="Protein kinase domain-containing protein" evidence="6">
    <location>
        <begin position="29"/>
        <end position="648"/>
    </location>
</feature>
<reference evidence="8 9" key="1">
    <citation type="submission" date="2024-01" db="EMBL/GenBank/DDBJ databases">
        <title>The complete chloroplast genome sequence of Lithospermum erythrorhizon: insights into the phylogenetic relationship among Boraginaceae species and the maternal lineages of purple gromwells.</title>
        <authorList>
            <person name="Okada T."/>
            <person name="Watanabe K."/>
        </authorList>
    </citation>
    <scope>NUCLEOTIDE SEQUENCE [LARGE SCALE GENOMIC DNA]</scope>
</reference>
<keyword evidence="9" id="KW-1185">Reference proteome</keyword>
<dbReference type="SUPFAM" id="SSF52058">
    <property type="entry name" value="L domain-like"/>
    <property type="match status" value="1"/>
</dbReference>
<gene>
    <name evidence="8" type="ORF">LIER_19968</name>
</gene>
<dbReference type="InterPro" id="IPR046959">
    <property type="entry name" value="PRK1-6/SRF4-like"/>
</dbReference>
<feature type="domain" description="Protein kinase" evidence="7">
    <location>
        <begin position="374"/>
        <end position="638"/>
    </location>
</feature>
<dbReference type="InterPro" id="IPR011009">
    <property type="entry name" value="Kinase-like_dom_sf"/>
</dbReference>
<accession>A0AAV3QNZ6</accession>
<keyword evidence="5" id="KW-0472">Membrane</keyword>
<dbReference type="Pfam" id="PF00069">
    <property type="entry name" value="Pkinase"/>
    <property type="match status" value="1"/>
</dbReference>
<protein>
    <recommendedName>
        <fullName evidence="7">Protein kinase domain-containing protein</fullName>
    </recommendedName>
</protein>
<dbReference type="InterPro" id="IPR013210">
    <property type="entry name" value="LRR_N_plant-typ"/>
</dbReference>
<comment type="subcellular location">
    <subcellularLocation>
        <location evidence="1">Membrane</location>
    </subcellularLocation>
</comment>
<dbReference type="InterPro" id="IPR025875">
    <property type="entry name" value="Leu-rich_rpt_4"/>
</dbReference>
<dbReference type="EMBL" id="BAABME010005002">
    <property type="protein sequence ID" value="GAA0164298.1"/>
    <property type="molecule type" value="Genomic_DNA"/>
</dbReference>
<evidence type="ECO:0000256" key="2">
    <source>
        <dbReference type="ARBA" id="ARBA00022614"/>
    </source>
</evidence>
<dbReference type="GO" id="GO:0016020">
    <property type="term" value="C:membrane"/>
    <property type="evidence" value="ECO:0007669"/>
    <property type="project" value="UniProtKB-SubCell"/>
</dbReference>
<sequence length="648" mass="72361">MFVQSKMTKFFIWNCLVLLFLLSHTATSDETDVRVALLKFYEKLSNNFIADGSFGWNLTSDHCRWDGIICYANLSSVMVISLSNRSFSGVFDPSTLCDEESLSTSIKRIFLNDNAITGENLDEIGNCNQLEHLYIRGNQFSGYLPSSLAKLKNLKRIDISENKFLGDVPDLAHISGLEEFSAQLNQLSGFLPSLHFLNLMFFNVSFNNFTGPIPSGGEHFPASSFMRNPHLCGDPLPNYCSAVSSESSSVLSQSSSVSLESSSDADETNKSKKSKDQIFMYAGYVLIGLVLLVVITLWVCRKEKKSKANDEKTVKKVVAIDDSISKSEYMAVDMKSGFSKSGISADDSMLVSSSLLPVLTSPEVNGLKFEDLLKAPAELLGRGKYGSVYKVIYEDLKMNLVVKRIKDWNISGNEFKQRMKKLNQVKHPNVLPPIAFYSASQEKLLVYEYQEHGSLFRLIHGNGTGEPFDWSSRLYVAGMVAEALAFMHKELHGDSIAHGNLKSSNILLNKNLEPCISEYGLMVGESDHYQSLKVNRTNFKGDVYAFGAMVLELLTGKMVMTEGVDLATWVVSAVKEEWTVEVFDRNLIREGASEERMVSLLQIAIKCVNRSPETRPSMDQVALMINALKEEEDKSMYLSEVSYDGYSR</sequence>
<evidence type="ECO:0000256" key="3">
    <source>
        <dbReference type="ARBA" id="ARBA00022737"/>
    </source>
</evidence>